<feature type="domain" description="Semialdehyde dehydrogenase NAD-binding" evidence="3">
    <location>
        <begin position="4"/>
        <end position="106"/>
    </location>
</feature>
<dbReference type="InterPro" id="IPR001509">
    <property type="entry name" value="Epimerase_deHydtase"/>
</dbReference>
<dbReference type="RefSeq" id="WP_100082338.1">
    <property type="nucleotide sequence ID" value="NZ_LT608334.1"/>
</dbReference>
<gene>
    <name evidence="4" type="ORF">KL86PLE_90522</name>
</gene>
<proteinExistence type="predicted"/>
<dbReference type="SMART" id="SM00859">
    <property type="entry name" value="Semialdhyde_dh"/>
    <property type="match status" value="1"/>
</dbReference>
<reference evidence="4" key="1">
    <citation type="submission" date="2016-08" db="EMBL/GenBank/DDBJ databases">
        <authorList>
            <person name="Seilhamer J.J."/>
        </authorList>
    </citation>
    <scope>NUCLEOTIDE SEQUENCE</scope>
    <source>
        <strain evidence="4">86</strain>
    </source>
</reference>
<keyword evidence="2" id="KW-0472">Membrane</keyword>
<sequence>MTQHVLLAGGSGLIGGLVRSRLDTRRDVDLVGLTRRGSPAAGHQVDFEQLCATPGALLSPLAPDGLDVGVSCLGTTIRAAGSEAAMFRVDHDYVLAVAQGARALGARQFILVSSVGAGGPGFYLKTKGAIEQSVVDLGFERVDLIRPGFLTGHRAEPRPLEAIGQRVFAVLTPVMSGPLARYSAIAAETVADAIVALIGREGGGRHVHENEELKALGATRQ</sequence>
<organism evidence="4">
    <name type="scientific">uncultured Pleomorphomonas sp</name>
    <dbReference type="NCBI Taxonomy" id="442121"/>
    <lineage>
        <taxon>Bacteria</taxon>
        <taxon>Pseudomonadati</taxon>
        <taxon>Pseudomonadota</taxon>
        <taxon>Alphaproteobacteria</taxon>
        <taxon>Hyphomicrobiales</taxon>
        <taxon>Pleomorphomonadaceae</taxon>
        <taxon>Pleomorphomonas</taxon>
        <taxon>environmental samples</taxon>
    </lineage>
</organism>
<evidence type="ECO:0000256" key="2">
    <source>
        <dbReference type="ARBA" id="ARBA00023136"/>
    </source>
</evidence>
<dbReference type="AlphaFoldDB" id="A0A212LPR8"/>
<dbReference type="InterPro" id="IPR036291">
    <property type="entry name" value="NAD(P)-bd_dom_sf"/>
</dbReference>
<name>A0A212LPR8_9HYPH</name>
<dbReference type="PANTHER" id="PTHR14097">
    <property type="entry name" value="OXIDOREDUCTASE HTATIP2"/>
    <property type="match status" value="1"/>
</dbReference>
<accession>A0A212LPR8</accession>
<dbReference type="EMBL" id="FMJD01000013">
    <property type="protein sequence ID" value="SCM79578.1"/>
    <property type="molecule type" value="Genomic_DNA"/>
</dbReference>
<protein>
    <submittedName>
        <fullName evidence="4">Male sterility domain</fullName>
    </submittedName>
</protein>
<evidence type="ECO:0000256" key="1">
    <source>
        <dbReference type="ARBA" id="ARBA00004370"/>
    </source>
</evidence>
<evidence type="ECO:0000313" key="4">
    <source>
        <dbReference type="EMBL" id="SCM79578.1"/>
    </source>
</evidence>
<dbReference type="Gene3D" id="3.40.50.720">
    <property type="entry name" value="NAD(P)-binding Rossmann-like Domain"/>
    <property type="match status" value="1"/>
</dbReference>
<dbReference type="GO" id="GO:0016020">
    <property type="term" value="C:membrane"/>
    <property type="evidence" value="ECO:0007669"/>
    <property type="project" value="UniProtKB-SubCell"/>
</dbReference>
<comment type="subcellular location">
    <subcellularLocation>
        <location evidence="1">Membrane</location>
    </subcellularLocation>
</comment>
<dbReference type="PANTHER" id="PTHR14097:SF7">
    <property type="entry name" value="OXIDOREDUCTASE HTATIP2"/>
    <property type="match status" value="1"/>
</dbReference>
<dbReference type="GO" id="GO:0016620">
    <property type="term" value="F:oxidoreductase activity, acting on the aldehyde or oxo group of donors, NAD or NADP as acceptor"/>
    <property type="evidence" value="ECO:0007669"/>
    <property type="project" value="InterPro"/>
</dbReference>
<dbReference type="SUPFAM" id="SSF51735">
    <property type="entry name" value="NAD(P)-binding Rossmann-fold domains"/>
    <property type="match status" value="1"/>
</dbReference>
<dbReference type="GO" id="GO:0051287">
    <property type="term" value="F:NAD binding"/>
    <property type="evidence" value="ECO:0007669"/>
    <property type="project" value="InterPro"/>
</dbReference>
<evidence type="ECO:0000259" key="3">
    <source>
        <dbReference type="SMART" id="SM00859"/>
    </source>
</evidence>
<dbReference type="Pfam" id="PF01370">
    <property type="entry name" value="Epimerase"/>
    <property type="match status" value="1"/>
</dbReference>
<dbReference type="InterPro" id="IPR000534">
    <property type="entry name" value="Semialdehyde_DH_NAD-bd"/>
</dbReference>